<dbReference type="CDD" id="cd05819">
    <property type="entry name" value="NHL"/>
    <property type="match status" value="1"/>
</dbReference>
<organism evidence="4 5">
    <name type="scientific">Adineta steineri</name>
    <dbReference type="NCBI Taxonomy" id="433720"/>
    <lineage>
        <taxon>Eukaryota</taxon>
        <taxon>Metazoa</taxon>
        <taxon>Spiralia</taxon>
        <taxon>Gnathifera</taxon>
        <taxon>Rotifera</taxon>
        <taxon>Eurotatoria</taxon>
        <taxon>Bdelloidea</taxon>
        <taxon>Adinetida</taxon>
        <taxon>Adinetidae</taxon>
        <taxon>Adineta</taxon>
    </lineage>
</organism>
<dbReference type="InterPro" id="IPR050952">
    <property type="entry name" value="TRIM-NHL_E3_ligases"/>
</dbReference>
<proteinExistence type="predicted"/>
<dbReference type="InterPro" id="IPR011600">
    <property type="entry name" value="Pept_C14_caspase"/>
</dbReference>
<dbReference type="GO" id="GO:0043161">
    <property type="term" value="P:proteasome-mediated ubiquitin-dependent protein catabolic process"/>
    <property type="evidence" value="ECO:0007669"/>
    <property type="project" value="TreeGrafter"/>
</dbReference>
<dbReference type="Gene3D" id="3.40.50.1460">
    <property type="match status" value="1"/>
</dbReference>
<dbReference type="InterPro" id="IPR011042">
    <property type="entry name" value="6-blade_b-propeller_TolB-like"/>
</dbReference>
<dbReference type="InterPro" id="IPR001258">
    <property type="entry name" value="NHL_repeat"/>
</dbReference>
<dbReference type="Pfam" id="PF01436">
    <property type="entry name" value="NHL"/>
    <property type="match status" value="1"/>
</dbReference>
<dbReference type="InterPro" id="IPR029030">
    <property type="entry name" value="Caspase-like_dom_sf"/>
</dbReference>
<dbReference type="PANTHER" id="PTHR24104:SF25">
    <property type="entry name" value="PROTEIN LIN-41"/>
    <property type="match status" value="1"/>
</dbReference>
<dbReference type="GO" id="GO:0004197">
    <property type="term" value="F:cysteine-type endopeptidase activity"/>
    <property type="evidence" value="ECO:0007669"/>
    <property type="project" value="InterPro"/>
</dbReference>
<dbReference type="PROSITE" id="PS51125">
    <property type="entry name" value="NHL"/>
    <property type="match status" value="3"/>
</dbReference>
<dbReference type="Gene3D" id="2.120.10.30">
    <property type="entry name" value="TolB, C-terminal domain"/>
    <property type="match status" value="1"/>
</dbReference>
<dbReference type="InterPro" id="IPR001309">
    <property type="entry name" value="Pept_C14_p20"/>
</dbReference>
<evidence type="ECO:0000313" key="4">
    <source>
        <dbReference type="EMBL" id="CAF1468450.1"/>
    </source>
</evidence>
<dbReference type="GO" id="GO:0000209">
    <property type="term" value="P:protein polyubiquitination"/>
    <property type="evidence" value="ECO:0007669"/>
    <property type="project" value="TreeGrafter"/>
</dbReference>
<dbReference type="GO" id="GO:0008270">
    <property type="term" value="F:zinc ion binding"/>
    <property type="evidence" value="ECO:0007669"/>
    <property type="project" value="UniProtKB-KW"/>
</dbReference>
<dbReference type="EMBL" id="CAJNOE010002114">
    <property type="protein sequence ID" value="CAF1468450.1"/>
    <property type="molecule type" value="Genomic_DNA"/>
</dbReference>
<dbReference type="GO" id="GO:0061630">
    <property type="term" value="F:ubiquitin protein ligase activity"/>
    <property type="evidence" value="ECO:0007669"/>
    <property type="project" value="TreeGrafter"/>
</dbReference>
<feature type="repeat" description="NHL" evidence="2">
    <location>
        <begin position="440"/>
        <end position="471"/>
    </location>
</feature>
<dbReference type="PROSITE" id="PS50208">
    <property type="entry name" value="CASPASE_P20"/>
    <property type="match status" value="1"/>
</dbReference>
<dbReference type="SUPFAM" id="SSF63829">
    <property type="entry name" value="Calcium-dependent phosphotriesterase"/>
    <property type="match status" value="1"/>
</dbReference>
<feature type="domain" description="Caspase family p20" evidence="3">
    <location>
        <begin position="19"/>
        <end position="149"/>
    </location>
</feature>
<keyword evidence="1" id="KW-0677">Repeat</keyword>
<dbReference type="Proteomes" id="UP000663860">
    <property type="component" value="Unassembled WGS sequence"/>
</dbReference>
<comment type="caution">
    <text evidence="4">The sequence shown here is derived from an EMBL/GenBank/DDBJ whole genome shotgun (WGS) entry which is preliminary data.</text>
</comment>
<dbReference type="SUPFAM" id="SSF52129">
    <property type="entry name" value="Caspase-like"/>
    <property type="match status" value="1"/>
</dbReference>
<feature type="repeat" description="NHL" evidence="2">
    <location>
        <begin position="496"/>
        <end position="527"/>
    </location>
</feature>
<feature type="repeat" description="NHL" evidence="2">
    <location>
        <begin position="388"/>
        <end position="427"/>
    </location>
</feature>
<sequence length="528" mass="59952">MCAFHNGSHSDMRASNSIHRKLALVFGNRLYEQNDILINSENDANDMTRSLESIGFRVLQGLNLPCKDMNVYVTEFVRNIRSSDMVLFYFSGHGTQWEDQNYLVPSDDKNLDSKNIKDHAINAQYVHDQITKYNPYVSIFILDCCRNYYLHNEGLLRGSDSNRKGLKEMSTAAGSLIAFACEPGATASDGSERNNVNNGVVTESYNKQTPWYHSSLTDRNIILSGIGNDNRSRYNKWKQNAITVAGENEKGRKLNQLYSPFGIFLDKKKNIFIADYDNHRIIKWKYNAEEGQVVAGGYRERNQMDQLNSPTDVIVDQQNHSIIIADHRNRRVIQWLNQNQQVLINNIDCFGLAIDKHGFFYVSDWKKNEVRRWKIGENNEGIVVVGGHGKGNQLNQLDFPTFIFVDQDQSVYVSDENNHRVMKWKKDAKGGRVVAGGNGRGGNLNQLSSPRGVMVDHLSQVYVADSENHRVMRWCEGKEEGDIIVGGNGGGNQSNQLSHPRGISFDDEGNLYVADCCNNRIEKFEVIF</sequence>
<evidence type="ECO:0000259" key="3">
    <source>
        <dbReference type="PROSITE" id="PS50208"/>
    </source>
</evidence>
<accession>A0A815QUA7</accession>
<dbReference type="Pfam" id="PF00656">
    <property type="entry name" value="Peptidase_C14"/>
    <property type="match status" value="1"/>
</dbReference>
<dbReference type="Gene3D" id="2.40.10.500">
    <property type="match status" value="2"/>
</dbReference>
<evidence type="ECO:0000313" key="5">
    <source>
        <dbReference type="Proteomes" id="UP000663860"/>
    </source>
</evidence>
<evidence type="ECO:0000256" key="1">
    <source>
        <dbReference type="ARBA" id="ARBA00022737"/>
    </source>
</evidence>
<reference evidence="4" key="1">
    <citation type="submission" date="2021-02" db="EMBL/GenBank/DDBJ databases">
        <authorList>
            <person name="Nowell W R."/>
        </authorList>
    </citation>
    <scope>NUCLEOTIDE SEQUENCE</scope>
</reference>
<evidence type="ECO:0000256" key="2">
    <source>
        <dbReference type="PROSITE-ProRule" id="PRU00504"/>
    </source>
</evidence>
<protein>
    <recommendedName>
        <fullName evidence="3">Caspase family p20 domain-containing protein</fullName>
    </recommendedName>
</protein>
<gene>
    <name evidence="4" type="ORF">IZO911_LOCUS43324</name>
</gene>
<dbReference type="AlphaFoldDB" id="A0A815QUA7"/>
<dbReference type="PANTHER" id="PTHR24104">
    <property type="entry name" value="E3 UBIQUITIN-PROTEIN LIGASE NHLRC1-RELATED"/>
    <property type="match status" value="1"/>
</dbReference>
<name>A0A815QUA7_9BILA</name>